<feature type="transmembrane region" description="Helical" evidence="2">
    <location>
        <begin position="108"/>
        <end position="131"/>
    </location>
</feature>
<keyword evidence="2" id="KW-1133">Transmembrane helix</keyword>
<evidence type="ECO:0000313" key="5">
    <source>
        <dbReference type="Proteomes" id="UP000599074"/>
    </source>
</evidence>
<name>A0A8J3T6T0_9ACTN</name>
<keyword evidence="2" id="KW-0812">Transmembrane</keyword>
<comment type="caution">
    <text evidence="4">The sequence shown here is derived from an EMBL/GenBank/DDBJ whole genome shotgun (WGS) entry which is preliminary data.</text>
</comment>
<keyword evidence="5" id="KW-1185">Reference proteome</keyword>
<proteinExistence type="predicted"/>
<feature type="transmembrane region" description="Helical" evidence="2">
    <location>
        <begin position="152"/>
        <end position="180"/>
    </location>
</feature>
<gene>
    <name evidence="4" type="ORF">Pme01_08950</name>
</gene>
<dbReference type="AlphaFoldDB" id="A0A8J3T6T0"/>
<accession>A0A8J3T6T0</accession>
<dbReference type="InterPro" id="IPR025241">
    <property type="entry name" value="DUF4190"/>
</dbReference>
<evidence type="ECO:0000259" key="3">
    <source>
        <dbReference type="Pfam" id="PF13828"/>
    </source>
</evidence>
<protein>
    <recommendedName>
        <fullName evidence="3">DUF4190 domain-containing protein</fullName>
    </recommendedName>
</protein>
<sequence length="188" mass="19621">MTQPPQQPDIWSDPTRPPAEQQQPQAPQPPQGQTPEQPQPTQPLYADPYGAAPTSAPGYADPYGAAPGYAAPGYAVPTGTPQSYPGYPGYPGYGYGAPMPVSPPNNQMALVAMILSLVGLGCGICAPVGAIMGHIARRQIRERGEGGDGMALAGIIVGWIVTALYLLYFGFLIIMMIIAIGSSSSTTY</sequence>
<evidence type="ECO:0000313" key="4">
    <source>
        <dbReference type="EMBL" id="GII21298.1"/>
    </source>
</evidence>
<dbReference type="Pfam" id="PF13828">
    <property type="entry name" value="DUF4190"/>
    <property type="match status" value="1"/>
</dbReference>
<organism evidence="4 5">
    <name type="scientific">Planosporangium mesophilum</name>
    <dbReference type="NCBI Taxonomy" id="689768"/>
    <lineage>
        <taxon>Bacteria</taxon>
        <taxon>Bacillati</taxon>
        <taxon>Actinomycetota</taxon>
        <taxon>Actinomycetes</taxon>
        <taxon>Micromonosporales</taxon>
        <taxon>Micromonosporaceae</taxon>
        <taxon>Planosporangium</taxon>
    </lineage>
</organism>
<keyword evidence="2" id="KW-0472">Membrane</keyword>
<dbReference type="EMBL" id="BOON01000006">
    <property type="protein sequence ID" value="GII21298.1"/>
    <property type="molecule type" value="Genomic_DNA"/>
</dbReference>
<dbReference type="RefSeq" id="WP_168112522.1">
    <property type="nucleotide sequence ID" value="NZ_BOON01000006.1"/>
</dbReference>
<evidence type="ECO:0000256" key="1">
    <source>
        <dbReference type="SAM" id="MobiDB-lite"/>
    </source>
</evidence>
<feature type="domain" description="DUF4190" evidence="3">
    <location>
        <begin position="108"/>
        <end position="168"/>
    </location>
</feature>
<evidence type="ECO:0000256" key="2">
    <source>
        <dbReference type="SAM" id="Phobius"/>
    </source>
</evidence>
<feature type="compositionally biased region" description="Pro residues" evidence="1">
    <location>
        <begin position="26"/>
        <end position="41"/>
    </location>
</feature>
<feature type="region of interest" description="Disordered" evidence="1">
    <location>
        <begin position="1"/>
        <end position="57"/>
    </location>
</feature>
<reference evidence="4" key="1">
    <citation type="submission" date="2021-01" db="EMBL/GenBank/DDBJ databases">
        <title>Whole genome shotgun sequence of Planosporangium mesophilum NBRC 109066.</title>
        <authorList>
            <person name="Komaki H."/>
            <person name="Tamura T."/>
        </authorList>
    </citation>
    <scope>NUCLEOTIDE SEQUENCE</scope>
    <source>
        <strain evidence="4">NBRC 109066</strain>
    </source>
</reference>
<dbReference type="Proteomes" id="UP000599074">
    <property type="component" value="Unassembled WGS sequence"/>
</dbReference>